<evidence type="ECO:0000313" key="7">
    <source>
        <dbReference type="Proteomes" id="UP001318040"/>
    </source>
</evidence>
<dbReference type="Pfam" id="PF06920">
    <property type="entry name" value="DHR-2_Lobe_A"/>
    <property type="match status" value="1"/>
</dbReference>
<feature type="domain" description="PH" evidence="4">
    <location>
        <begin position="166"/>
        <end position="271"/>
    </location>
</feature>
<dbReference type="SMART" id="SM00233">
    <property type="entry name" value="PH"/>
    <property type="match status" value="1"/>
</dbReference>
<dbReference type="InterPro" id="IPR027007">
    <property type="entry name" value="C2_DOCK-type_domain"/>
</dbReference>
<dbReference type="PROSITE" id="PS51650">
    <property type="entry name" value="C2_DOCK"/>
    <property type="match status" value="1"/>
</dbReference>
<dbReference type="Pfam" id="PF11878">
    <property type="entry name" value="DOCK_C-D_N"/>
    <property type="match status" value="1"/>
</dbReference>
<dbReference type="PANTHER" id="PTHR23317:SF26">
    <property type="entry name" value="ZIZIMIN, ISOFORM K"/>
    <property type="match status" value="1"/>
</dbReference>
<dbReference type="InterPro" id="IPR027357">
    <property type="entry name" value="DOCKER_dom"/>
</dbReference>
<dbReference type="PROSITE" id="PS51651">
    <property type="entry name" value="DOCKER"/>
    <property type="match status" value="1"/>
</dbReference>
<dbReference type="PANTHER" id="PTHR23317">
    <property type="entry name" value="DEDICATOR OF CYTOKINESIS DOCK"/>
    <property type="match status" value="1"/>
</dbReference>
<feature type="region of interest" description="Disordered" evidence="3">
    <location>
        <begin position="1"/>
        <end position="34"/>
    </location>
</feature>
<feature type="region of interest" description="Disordered" evidence="3">
    <location>
        <begin position="1422"/>
        <end position="1443"/>
    </location>
</feature>
<dbReference type="CDD" id="cd08697">
    <property type="entry name" value="C2_Dock-D"/>
    <property type="match status" value="1"/>
</dbReference>
<gene>
    <name evidence="8" type="primary">DOCK9</name>
</gene>
<dbReference type="Gene3D" id="1.25.40.410">
    <property type="match status" value="1"/>
</dbReference>
<evidence type="ECO:0000256" key="3">
    <source>
        <dbReference type="SAM" id="MobiDB-lite"/>
    </source>
</evidence>
<dbReference type="Pfam" id="PF14429">
    <property type="entry name" value="DOCK-C2"/>
    <property type="match status" value="1"/>
</dbReference>
<feature type="domain" description="C2 DOCK-type" evidence="5">
    <location>
        <begin position="678"/>
        <end position="857"/>
    </location>
</feature>
<keyword evidence="7" id="KW-1185">Reference proteome</keyword>
<name>A0AAJ7UF70_PETMA</name>
<dbReference type="Gene3D" id="1.20.58.740">
    <property type="match status" value="1"/>
</dbReference>
<dbReference type="InterPro" id="IPR046770">
    <property type="entry name" value="DOCKER_Lobe_B"/>
</dbReference>
<dbReference type="InterPro" id="IPR037809">
    <property type="entry name" value="C2_Dock-D"/>
</dbReference>
<dbReference type="RefSeq" id="XP_032833672.1">
    <property type="nucleotide sequence ID" value="XM_032977781.1"/>
</dbReference>
<dbReference type="InterPro" id="IPR043162">
    <property type="entry name" value="DOCK_C_lobe_C"/>
</dbReference>
<evidence type="ECO:0000256" key="1">
    <source>
        <dbReference type="ARBA" id="ARBA00022658"/>
    </source>
</evidence>
<dbReference type="PROSITE" id="PS50003">
    <property type="entry name" value="PH_DOMAIN"/>
    <property type="match status" value="1"/>
</dbReference>
<dbReference type="Gene3D" id="2.60.40.150">
    <property type="entry name" value="C2 domain"/>
    <property type="match status" value="1"/>
</dbReference>
<comment type="similarity">
    <text evidence="2">Belongs to the DOCK family.</text>
</comment>
<dbReference type="GO" id="GO:0005085">
    <property type="term" value="F:guanyl-nucleotide exchange factor activity"/>
    <property type="evidence" value="ECO:0007669"/>
    <property type="project" value="UniProtKB-KW"/>
</dbReference>
<dbReference type="Proteomes" id="UP001318040">
    <property type="component" value="Chromosome 64"/>
</dbReference>
<feature type="region of interest" description="Disordered" evidence="3">
    <location>
        <begin position="280"/>
        <end position="308"/>
    </location>
</feature>
<dbReference type="CDD" id="cd13267">
    <property type="entry name" value="PH_DOCK-D"/>
    <property type="match status" value="1"/>
</dbReference>
<sequence length="2168" mass="239972">MAEARRFTKSLSKPGTAAEMRQSASEAVRRSTYSQVRPRMVEPLDYESVIQQRRTQIHSDPLRDLLLFPHDDVTVSRQPRQRRTVVPSVPPEAAQEARSLLVTECIKSYTTSWNVLDYRYQQYTGDYRQLPQNAAWLEKLPTHTFDIDEDVDKEEDTASLASLKGGIMKQGWLYKGNVNSVSMRSFKRRYFSLTQLPDGSFILNFYKDEKLSKEPKGSIFLDSCVGVVQTPKVRRFAFELRMQHHRAGYVLAAESDADCDEWSAAITRVLALAGTGAGIGAAGGERRNGDGGGEHDEDAVKPESLTESLESSMHPELIKYARETDHMNKTLRSEARHKLFSLDPDMQRCAGGAAEAPPRLPHDAEALSHRILVSCHALRFALQAPASDDGDDGGGDGDSTGAGTTNVEPFFVSLALFDARASRKISSDFHVDLNQAWMRRVLLAGAGGVGGEEEGAPGGGAPWGGDGGLGQPRLVGVSADNLRYPTQAVFSVAEPHCDVFLVARVDKVLQGGVAQCAEPYIKNHDSGKIAQKVQKQMRQVCVKLAPYHMPFAWAARPVFREGPCVVDRDSRFSALFRQDSAKLSDEDLLKTLSEFRKPERMAKLQVIPGSLDVTVEVVPAELPNCVTSSYVPVHPFHLTPEGTGGEGISGVSGAAAVVEVEEFVPEEARLAQPFAVYRNHLYVYPRALKYDGQRSFPKARNLAVCIEFRDSDAESAQPLPCVYGKPGGPPFVMRAVAAVLHHQHSPEFYDEVKIRLPTQLHSGHHLLFSFFHISCEVSGKAATKKREAVETQVGYAWLPLLRDGRVVSGEVPLSASASLPAGYLASNDTAGATKHVGPDIRWVDGGKQVFRVATHLVSTIYTQDQHLHNFFSYCERAEEAETGGAPLNEGELIKYLKSLHAVESHVMVAFLPTLLNQLFHVLTHATHSDVAINATRVLIHVVSQCHEEELDHFLHSYVTFVFKTEESAEACEGLTLHEELAKSLGFLLKPSTDFLTCNKLLKFSWFFFEILIKSMAQNLVDSGRIKLNRTQRLPASFHTAVEDLVVAATENIVIKHRDFASETRRANHSLAAFIKRCFTFMDRGFLFKLINLYMHSFGPGDPKTLFEFKLAFLKEICSHEHYIPLNLAMSFSRGRIQRYQDLLFPTEATREGLPDLQLDYSLTEDFCKNHFLVGLLLREVSSALQQESGDVRPAAIAVLKQLMAKHAHDDRYAHKNQQARIASLYLPLLGIALENVSRLNVARDHALLPSASANTCTVTRDDFTACVQNPVPGGATSNAAGSCTPHRAQAAATATAAGDLFSAISGTGTPGQLVVRHADSRASLVSIESATGLPSAHDKANSLEKQGAGSVLRLRPLEHGESRSLLLCVLHVLKSVSEDALLAYWNKASDTELLDFFTLLEICLHQFKYMGKRYLARAVEAASPVRSAPPPPPERKSQTLPAPRNLLPSRAASLHARFSHLPSAEPGASGGSLHHSYGHSEVEAVLEAALATEAGLVVLDALACFTHSFKLLAEESHGRLMRRVFDVLLTFLAVPQSEATLRHVFAVLRGFINKFPAALFTGRADMCASLCYELLKCCSAKLGSTRSEACALLYLLMRNNFEYTGRKSFVRSHLQIIIAVSQLIADVVGIGGSRFQHSLSIVNNYANSDKAMKATAFPAEVKDLTKRIRTVLMATAQMKEHAGDPELLADLQYSLARSYASTPELRKAWLESMARTHLQHGDLSEAAMCYVHVAALVAEYLKRKGSYTRGCAAFRVLSPNVDEEAAMKEDAGMEDVHFNEDVLVELLERVADALWKAERYELLADVYRLVVPVFEKRRDFQRLSQVYNTLHLAYKKVVEVTHSGRRLLGTFFRVAFFGQAAGFFEEEDGKEYVYKEPKLTGLAELSQRLLQLYAHKFGASNVRMLQDSGKVNAKDLDPRCAYIQVTYVTPYFEEKEQQERRSEFERCHGVRRFAFETPYTLGGGGARQGGVHEQCKRRTVLTTTHAFPYVKKRVPVMYEQHVELGPVEVAVDEMSARAAELRALSVARDVDMIKLQLKLQGCVSPQVNAGPLAYARAFLDESNAKKFPDNKVKQLKEVFRLFVEACGQALEVNERLIKEDQLEYHEDMKTNYRDMVQQLADITRDAVPMESGPPTRPSLRDSVHVFSAISGTPTGTTLSGVPHSSSSV</sequence>
<reference evidence="8" key="1">
    <citation type="submission" date="2025-08" db="UniProtKB">
        <authorList>
            <consortium name="RefSeq"/>
        </authorList>
    </citation>
    <scope>IDENTIFICATION</scope>
    <source>
        <tissue evidence="8">Sperm</tissue>
    </source>
</reference>
<dbReference type="Pfam" id="PF20421">
    <property type="entry name" value="DHR-2_Lobe_C"/>
    <property type="match status" value="1"/>
</dbReference>
<proteinExistence type="inferred from homology"/>
<evidence type="ECO:0000259" key="4">
    <source>
        <dbReference type="PROSITE" id="PS50003"/>
    </source>
</evidence>
<evidence type="ECO:0000313" key="8">
    <source>
        <dbReference type="RefSeq" id="XP_032833672.1"/>
    </source>
</evidence>
<dbReference type="FunFam" id="1.20.58.740:FF:000001">
    <property type="entry name" value="dedicator of cytokinesis protein 9 isoform X1"/>
    <property type="match status" value="1"/>
</dbReference>
<feature type="domain" description="DOCKER" evidence="6">
    <location>
        <begin position="1697"/>
        <end position="2128"/>
    </location>
</feature>
<dbReference type="InterPro" id="IPR026791">
    <property type="entry name" value="DOCK"/>
</dbReference>
<dbReference type="InterPro" id="IPR046773">
    <property type="entry name" value="DOCKER_Lobe_C"/>
</dbReference>
<dbReference type="Pfam" id="PF00169">
    <property type="entry name" value="PH"/>
    <property type="match status" value="1"/>
</dbReference>
<protein>
    <submittedName>
        <fullName evidence="8">Dedicator of cytokinesis protein 9 isoform X2</fullName>
    </submittedName>
</protein>
<evidence type="ECO:0000256" key="2">
    <source>
        <dbReference type="PROSITE-ProRule" id="PRU00983"/>
    </source>
</evidence>
<accession>A0AAJ7UF70</accession>
<dbReference type="CTD" id="23348"/>
<feature type="compositionally biased region" description="Basic and acidic residues" evidence="3">
    <location>
        <begin position="284"/>
        <end position="301"/>
    </location>
</feature>
<keyword evidence="1" id="KW-0344">Guanine-nucleotide releasing factor</keyword>
<dbReference type="GO" id="GO:0007264">
    <property type="term" value="P:small GTPase-mediated signal transduction"/>
    <property type="evidence" value="ECO:0007669"/>
    <property type="project" value="InterPro"/>
</dbReference>
<dbReference type="FunFam" id="1.25.40.410:FF:000001">
    <property type="entry name" value="dedicator of cytokinesis protein 9 isoform X2"/>
    <property type="match status" value="1"/>
</dbReference>
<dbReference type="InterPro" id="IPR001849">
    <property type="entry name" value="PH_domain"/>
</dbReference>
<dbReference type="InterPro" id="IPR043161">
    <property type="entry name" value="DOCK_C_lobe_A"/>
</dbReference>
<dbReference type="SUPFAM" id="SSF50729">
    <property type="entry name" value="PH domain-like"/>
    <property type="match status" value="1"/>
</dbReference>
<dbReference type="InterPro" id="IPR021816">
    <property type="entry name" value="DOCK_C/D_N"/>
</dbReference>
<dbReference type="InterPro" id="IPR035892">
    <property type="entry name" value="C2_domain_sf"/>
</dbReference>
<dbReference type="Pfam" id="PF20422">
    <property type="entry name" value="DHR-2_Lobe_B"/>
    <property type="match status" value="1"/>
</dbReference>
<dbReference type="Gene3D" id="2.30.29.30">
    <property type="entry name" value="Pleckstrin-homology domain (PH domain)/Phosphotyrosine-binding domain (PTB)"/>
    <property type="match status" value="1"/>
</dbReference>
<evidence type="ECO:0000259" key="5">
    <source>
        <dbReference type="PROSITE" id="PS51650"/>
    </source>
</evidence>
<dbReference type="InterPro" id="IPR011993">
    <property type="entry name" value="PH-like_dom_sf"/>
</dbReference>
<evidence type="ECO:0000259" key="6">
    <source>
        <dbReference type="PROSITE" id="PS51651"/>
    </source>
</evidence>
<dbReference type="InterPro" id="IPR046769">
    <property type="entry name" value="DOCKER_Lobe_A"/>
</dbReference>
<organism evidence="7 8">
    <name type="scientific">Petromyzon marinus</name>
    <name type="common">Sea lamprey</name>
    <dbReference type="NCBI Taxonomy" id="7757"/>
    <lineage>
        <taxon>Eukaryota</taxon>
        <taxon>Metazoa</taxon>
        <taxon>Chordata</taxon>
        <taxon>Craniata</taxon>
        <taxon>Vertebrata</taxon>
        <taxon>Cyclostomata</taxon>
        <taxon>Hyperoartia</taxon>
        <taxon>Petromyzontiformes</taxon>
        <taxon>Petromyzontidae</taxon>
        <taxon>Petromyzon</taxon>
    </lineage>
</organism>